<dbReference type="RefSeq" id="WP_260593825.1">
    <property type="nucleotide sequence ID" value="NZ_CP104003.1"/>
</dbReference>
<dbReference type="EMBL" id="CP104003">
    <property type="protein sequence ID" value="UWM54833.1"/>
    <property type="molecule type" value="Genomic_DNA"/>
</dbReference>
<keyword evidence="6" id="KW-1185">Reference proteome</keyword>
<evidence type="ECO:0000256" key="2">
    <source>
        <dbReference type="ARBA" id="ARBA00022840"/>
    </source>
</evidence>
<dbReference type="AlphaFoldDB" id="A0A9E7R4X9"/>
<dbReference type="PANTHER" id="PTHR43272">
    <property type="entry name" value="LONG-CHAIN-FATTY-ACID--COA LIGASE"/>
    <property type="match status" value="1"/>
</dbReference>
<feature type="region of interest" description="Disordered" evidence="3">
    <location>
        <begin position="631"/>
        <end position="650"/>
    </location>
</feature>
<evidence type="ECO:0000256" key="3">
    <source>
        <dbReference type="SAM" id="MobiDB-lite"/>
    </source>
</evidence>
<dbReference type="PANTHER" id="PTHR43272:SF33">
    <property type="entry name" value="AMP-BINDING DOMAIN-CONTAINING PROTEIN-RELATED"/>
    <property type="match status" value="1"/>
</dbReference>
<gene>
    <name evidence="5" type="ORF">N0B31_00810</name>
</gene>
<feature type="domain" description="AMP-dependent synthetase/ligase" evidence="4">
    <location>
        <begin position="59"/>
        <end position="474"/>
    </location>
</feature>
<dbReference type="GeneID" id="74940918"/>
<accession>A0A9E7R4X9</accession>
<dbReference type="GO" id="GO:0005524">
    <property type="term" value="F:ATP binding"/>
    <property type="evidence" value="ECO:0007669"/>
    <property type="project" value="UniProtKB-KW"/>
</dbReference>
<dbReference type="Gene3D" id="3.40.50.12780">
    <property type="entry name" value="N-terminal domain of ligase-like"/>
    <property type="match status" value="1"/>
</dbReference>
<dbReference type="GO" id="GO:0004467">
    <property type="term" value="F:long-chain fatty acid-CoA ligase activity"/>
    <property type="evidence" value="ECO:0007669"/>
    <property type="project" value="TreeGrafter"/>
</dbReference>
<sequence>MTGEPDWRRAEREYEDYVTEDGTLPELFFAAAERHGSRDAQWYKGGVYDRSLSGLAFHAALEGEWASLTYAEMAGIVERLAAGFRELGVEPGDRVGIHANTRMEWAQSDFALLSAGAVVTTVYTESEPERIQYLLDDPDADGVVVENEELLERVLSVEDELDLEFVVVVDEYESDREDVLTLADVYRLGREADRDGIPVERDPDDLASLVYTSGTTGQPKGVQLTHRNFRSNVAGVRKRFGPRPDKGDDVPVIDEEIRMLSFLPLAHVFERMAGHFLIFGSGGTVAYAESTDTVGDDMEAVAPSGVNSVPRVYERIYAQMREQAGDGTRGRIFQWALDVARDYGEVKRTDDPVGLDLKVKRAIADSLVFSQVREGVGGRVEALISGGGSIPQELTELFDGMGLPINQGYGLTETSPVVSVSPPEAPRHGSLGPPLANVDVHIDESVVDEDEQAEAEGSLGELLVNGPNVTQGYWEKPGETQGAFTEMDGERWFRTGDLVEQSDDGYLTYRDRLKQLIVLDTGKNVAPQPIEDALTTQDVVAQAMVVGDDQKFIGAIVVPDAAELERRAEREGYDLPDDEGARCEDATVRGWVEAAVTEANERFDKSGRVKEFRLVSKEWTADNGLLTPSMKKKRRHISKEHQDLLDDIYG</sequence>
<reference evidence="5" key="1">
    <citation type="submission" date="2022-09" db="EMBL/GenBank/DDBJ databases">
        <title>Diverse halophilic archaea isolated from saline environments.</title>
        <authorList>
            <person name="Cui H.-L."/>
        </authorList>
    </citation>
    <scope>NUCLEOTIDE SEQUENCE</scope>
    <source>
        <strain evidence="5">ZS-35-S2</strain>
    </source>
</reference>
<proteinExistence type="predicted"/>
<organism evidence="5 6">
    <name type="scientific">Salinirubellus salinus</name>
    <dbReference type="NCBI Taxonomy" id="1364945"/>
    <lineage>
        <taxon>Archaea</taxon>
        <taxon>Methanobacteriati</taxon>
        <taxon>Methanobacteriota</taxon>
        <taxon>Stenosarchaea group</taxon>
        <taxon>Halobacteria</taxon>
        <taxon>Halobacteriales</taxon>
        <taxon>Natronomonadaceae</taxon>
        <taxon>Salinirubellus</taxon>
    </lineage>
</organism>
<dbReference type="CDD" id="cd05907">
    <property type="entry name" value="VL_LC_FACS_like"/>
    <property type="match status" value="1"/>
</dbReference>
<evidence type="ECO:0000256" key="1">
    <source>
        <dbReference type="ARBA" id="ARBA00022741"/>
    </source>
</evidence>
<name>A0A9E7R4X9_9EURY</name>
<keyword evidence="5" id="KW-0436">Ligase</keyword>
<dbReference type="InterPro" id="IPR042099">
    <property type="entry name" value="ANL_N_sf"/>
</dbReference>
<evidence type="ECO:0000313" key="6">
    <source>
        <dbReference type="Proteomes" id="UP001057580"/>
    </source>
</evidence>
<dbReference type="Proteomes" id="UP001057580">
    <property type="component" value="Chromosome"/>
</dbReference>
<keyword evidence="1" id="KW-0547">Nucleotide-binding</keyword>
<dbReference type="Pfam" id="PF23562">
    <property type="entry name" value="AMP-binding_C_3"/>
    <property type="match status" value="1"/>
</dbReference>
<dbReference type="SUPFAM" id="SSF56801">
    <property type="entry name" value="Acetyl-CoA synthetase-like"/>
    <property type="match status" value="1"/>
</dbReference>
<keyword evidence="2" id="KW-0067">ATP-binding</keyword>
<evidence type="ECO:0000259" key="4">
    <source>
        <dbReference type="Pfam" id="PF00501"/>
    </source>
</evidence>
<dbReference type="Pfam" id="PF00501">
    <property type="entry name" value="AMP-binding"/>
    <property type="match status" value="1"/>
</dbReference>
<protein>
    <submittedName>
        <fullName evidence="5">Long-chain fatty acid--CoA ligase</fullName>
    </submittedName>
</protein>
<dbReference type="GO" id="GO:0016020">
    <property type="term" value="C:membrane"/>
    <property type="evidence" value="ECO:0007669"/>
    <property type="project" value="TreeGrafter"/>
</dbReference>
<dbReference type="InterPro" id="IPR020845">
    <property type="entry name" value="AMP-binding_CS"/>
</dbReference>
<dbReference type="PROSITE" id="PS00455">
    <property type="entry name" value="AMP_BINDING"/>
    <property type="match status" value="1"/>
</dbReference>
<evidence type="ECO:0000313" key="5">
    <source>
        <dbReference type="EMBL" id="UWM54833.1"/>
    </source>
</evidence>
<dbReference type="InterPro" id="IPR000873">
    <property type="entry name" value="AMP-dep_synth/lig_dom"/>
</dbReference>
<dbReference type="KEGG" id="ssai:N0B31_00810"/>